<name>A0A7C5M3G8_9PROT</name>
<comment type="caution">
    <text evidence="2">The sequence shown here is derived from an EMBL/GenBank/DDBJ whole genome shotgun (WGS) entry which is preliminary data.</text>
</comment>
<proteinExistence type="predicted"/>
<evidence type="ECO:0000313" key="2">
    <source>
        <dbReference type="EMBL" id="HHL43175.1"/>
    </source>
</evidence>
<reference evidence="2" key="1">
    <citation type="journal article" date="2020" name="mSystems">
        <title>Genome- and Community-Level Interaction Insights into Carbon Utilization and Element Cycling Functions of Hydrothermarchaeota in Hydrothermal Sediment.</title>
        <authorList>
            <person name="Zhou Z."/>
            <person name="Liu Y."/>
            <person name="Xu W."/>
            <person name="Pan J."/>
            <person name="Luo Z.H."/>
            <person name="Li M."/>
        </authorList>
    </citation>
    <scope>NUCLEOTIDE SEQUENCE [LARGE SCALE GENOMIC DNA]</scope>
    <source>
        <strain evidence="2">HyVt-485</strain>
    </source>
</reference>
<dbReference type="Pfam" id="PF05258">
    <property type="entry name" value="DciA"/>
    <property type="match status" value="1"/>
</dbReference>
<dbReference type="EMBL" id="DRMJ01000315">
    <property type="protein sequence ID" value="HHL43175.1"/>
    <property type="molecule type" value="Genomic_DNA"/>
</dbReference>
<feature type="compositionally biased region" description="Polar residues" evidence="1">
    <location>
        <begin position="150"/>
        <end position="162"/>
    </location>
</feature>
<dbReference type="InterPro" id="IPR007922">
    <property type="entry name" value="DciA-like"/>
</dbReference>
<evidence type="ECO:0000256" key="1">
    <source>
        <dbReference type="SAM" id="MobiDB-lite"/>
    </source>
</evidence>
<gene>
    <name evidence="2" type="ORF">ENJ42_06125</name>
</gene>
<feature type="region of interest" description="Disordered" evidence="1">
    <location>
        <begin position="143"/>
        <end position="162"/>
    </location>
</feature>
<sequence length="183" mass="20406">MNIRNVYIMVVSKNKFDMKKGLEHGQALRFLEKHRGKPQYRHAPHIAAKTSKVLRPLARKFGPGIQNIKSQWPHIVGEKWAKLSKPVSLRGPKGDKTLTILAKGPACALLAADSANILFKLNQFHGEGTISKIRVQHGQIVSVNPHHKPQPTSTPLQSTLDNSGENTLQAALNRLERKVKLQK</sequence>
<dbReference type="Proteomes" id="UP000885830">
    <property type="component" value="Unassembled WGS sequence"/>
</dbReference>
<accession>A0A7C5M3G8</accession>
<dbReference type="AlphaFoldDB" id="A0A7C5M3G8"/>
<protein>
    <submittedName>
        <fullName evidence="2">DUF721 domain-containing protein</fullName>
    </submittedName>
</protein>
<organism evidence="2">
    <name type="scientific">Hellea balneolensis</name>
    <dbReference type="NCBI Taxonomy" id="287478"/>
    <lineage>
        <taxon>Bacteria</taxon>
        <taxon>Pseudomonadati</taxon>
        <taxon>Pseudomonadota</taxon>
        <taxon>Alphaproteobacteria</taxon>
        <taxon>Maricaulales</taxon>
        <taxon>Robiginitomaculaceae</taxon>
        <taxon>Hellea</taxon>
    </lineage>
</organism>